<dbReference type="CDD" id="cd00383">
    <property type="entry name" value="trans_reg_C"/>
    <property type="match status" value="1"/>
</dbReference>
<keyword evidence="3" id="KW-0805">Transcription regulation</keyword>
<evidence type="ECO:0000256" key="7">
    <source>
        <dbReference type="PROSITE-ProRule" id="PRU01091"/>
    </source>
</evidence>
<evidence type="ECO:0000313" key="11">
    <source>
        <dbReference type="Proteomes" id="UP001154015"/>
    </source>
</evidence>
<sequence>MPPWDPDPGAGTRPGLGPRYRRSTIGGVCADVMVAEDDEKQAELVRRYLEREGHAVRIVGDGLAVLDAVRHREPDLLVLDVMMPRADGLDVVRVLRSEDRELPVLMLTARSTEDDLLLGLDLGADDYMTKPYSPRELMARVRTLLRRTRRSGAPEPVAEDPALRVGTLVVDPERHEVSVGDRTVECTPGEFRILAALAAEPDRVFSRQRLLEELHGFDRYISARTVDVHVMNLRKKIERAPRRPERLLTVFGVGYKLTDPAKAAARRA</sequence>
<dbReference type="CDD" id="cd17574">
    <property type="entry name" value="REC_OmpR"/>
    <property type="match status" value="1"/>
</dbReference>
<reference evidence="10" key="1">
    <citation type="submission" date="2022-03" db="EMBL/GenBank/DDBJ databases">
        <authorList>
            <person name="Leyn A S."/>
        </authorList>
    </citation>
    <scope>NUCLEOTIDE SEQUENCE</scope>
    <source>
        <strain evidence="10">Streptomyces globisporus 4-3</strain>
    </source>
</reference>
<feature type="DNA-binding region" description="OmpR/PhoB-type" evidence="7">
    <location>
        <begin position="160"/>
        <end position="259"/>
    </location>
</feature>
<dbReference type="Pfam" id="PF00072">
    <property type="entry name" value="Response_reg"/>
    <property type="match status" value="1"/>
</dbReference>
<dbReference type="SUPFAM" id="SSF46894">
    <property type="entry name" value="C-terminal effector domain of the bipartite response regulators"/>
    <property type="match status" value="1"/>
</dbReference>
<dbReference type="PROSITE" id="PS50110">
    <property type="entry name" value="RESPONSE_REGULATORY"/>
    <property type="match status" value="1"/>
</dbReference>
<dbReference type="InterPro" id="IPR036388">
    <property type="entry name" value="WH-like_DNA-bd_sf"/>
</dbReference>
<dbReference type="PROSITE" id="PS51755">
    <property type="entry name" value="OMPR_PHOB"/>
    <property type="match status" value="1"/>
</dbReference>
<comment type="caution">
    <text evidence="10">The sequence shown here is derived from an EMBL/GenBank/DDBJ whole genome shotgun (WGS) entry which is preliminary data.</text>
</comment>
<dbReference type="InterPro" id="IPR039420">
    <property type="entry name" value="WalR-like"/>
</dbReference>
<feature type="domain" description="Response regulatory" evidence="8">
    <location>
        <begin position="31"/>
        <end position="145"/>
    </location>
</feature>
<evidence type="ECO:0000313" key="10">
    <source>
        <dbReference type="EMBL" id="CAH9415741.1"/>
    </source>
</evidence>
<dbReference type="SUPFAM" id="SSF52172">
    <property type="entry name" value="CheY-like"/>
    <property type="match status" value="1"/>
</dbReference>
<evidence type="ECO:0000256" key="3">
    <source>
        <dbReference type="ARBA" id="ARBA00023015"/>
    </source>
</evidence>
<feature type="domain" description="OmpR/PhoB-type" evidence="9">
    <location>
        <begin position="160"/>
        <end position="259"/>
    </location>
</feature>
<gene>
    <name evidence="10" type="ORF">SGL43_02760</name>
</gene>
<protein>
    <submittedName>
        <fullName evidence="10">Two-component transcriptional response regulator, OmpR family</fullName>
    </submittedName>
</protein>
<dbReference type="PANTHER" id="PTHR48111:SF1">
    <property type="entry name" value="TWO-COMPONENT RESPONSE REGULATOR ORR33"/>
    <property type="match status" value="1"/>
</dbReference>
<dbReference type="SMART" id="SM00448">
    <property type="entry name" value="REC"/>
    <property type="match status" value="1"/>
</dbReference>
<dbReference type="InterPro" id="IPR001789">
    <property type="entry name" value="Sig_transdc_resp-reg_receiver"/>
</dbReference>
<evidence type="ECO:0000259" key="9">
    <source>
        <dbReference type="PROSITE" id="PS51755"/>
    </source>
</evidence>
<evidence type="ECO:0000259" key="8">
    <source>
        <dbReference type="PROSITE" id="PS50110"/>
    </source>
</evidence>
<dbReference type="Gene3D" id="1.10.10.10">
    <property type="entry name" value="Winged helix-like DNA-binding domain superfamily/Winged helix DNA-binding domain"/>
    <property type="match status" value="1"/>
</dbReference>
<name>A0ABN8UZU0_STRGL</name>
<accession>A0ABN8UZU0</accession>
<dbReference type="InterPro" id="IPR001867">
    <property type="entry name" value="OmpR/PhoB-type_DNA-bd"/>
</dbReference>
<dbReference type="EMBL" id="CAKXYP010000007">
    <property type="protein sequence ID" value="CAH9415741.1"/>
    <property type="molecule type" value="Genomic_DNA"/>
</dbReference>
<proteinExistence type="predicted"/>
<keyword evidence="2" id="KW-0902">Two-component regulatory system</keyword>
<dbReference type="InterPro" id="IPR011006">
    <property type="entry name" value="CheY-like_superfamily"/>
</dbReference>
<dbReference type="Pfam" id="PF00486">
    <property type="entry name" value="Trans_reg_C"/>
    <property type="match status" value="1"/>
</dbReference>
<dbReference type="Gene3D" id="6.10.250.690">
    <property type="match status" value="1"/>
</dbReference>
<dbReference type="PANTHER" id="PTHR48111">
    <property type="entry name" value="REGULATOR OF RPOS"/>
    <property type="match status" value="1"/>
</dbReference>
<evidence type="ECO:0000256" key="2">
    <source>
        <dbReference type="ARBA" id="ARBA00023012"/>
    </source>
</evidence>
<organism evidence="10 11">
    <name type="scientific">Streptomyces globisporus</name>
    <dbReference type="NCBI Taxonomy" id="1908"/>
    <lineage>
        <taxon>Bacteria</taxon>
        <taxon>Bacillati</taxon>
        <taxon>Actinomycetota</taxon>
        <taxon>Actinomycetes</taxon>
        <taxon>Kitasatosporales</taxon>
        <taxon>Streptomycetaceae</taxon>
        <taxon>Streptomyces</taxon>
    </lineage>
</organism>
<keyword evidence="5" id="KW-0804">Transcription</keyword>
<dbReference type="SMART" id="SM00862">
    <property type="entry name" value="Trans_reg_C"/>
    <property type="match status" value="1"/>
</dbReference>
<evidence type="ECO:0000256" key="6">
    <source>
        <dbReference type="PROSITE-ProRule" id="PRU00169"/>
    </source>
</evidence>
<keyword evidence="1 6" id="KW-0597">Phosphoprotein</keyword>
<keyword evidence="4 7" id="KW-0238">DNA-binding</keyword>
<keyword evidence="11" id="KW-1185">Reference proteome</keyword>
<feature type="modified residue" description="4-aspartylphosphate" evidence="6">
    <location>
        <position position="80"/>
    </location>
</feature>
<evidence type="ECO:0000256" key="5">
    <source>
        <dbReference type="ARBA" id="ARBA00023163"/>
    </source>
</evidence>
<dbReference type="Proteomes" id="UP001154015">
    <property type="component" value="Unassembled WGS sequence"/>
</dbReference>
<dbReference type="Gene3D" id="3.40.50.2300">
    <property type="match status" value="1"/>
</dbReference>
<evidence type="ECO:0000256" key="4">
    <source>
        <dbReference type="ARBA" id="ARBA00023125"/>
    </source>
</evidence>
<evidence type="ECO:0000256" key="1">
    <source>
        <dbReference type="ARBA" id="ARBA00022553"/>
    </source>
</evidence>
<dbReference type="InterPro" id="IPR016032">
    <property type="entry name" value="Sig_transdc_resp-reg_C-effctor"/>
</dbReference>